<evidence type="ECO:0000313" key="2">
    <source>
        <dbReference type="Proteomes" id="UP000215305"/>
    </source>
</evidence>
<reference evidence="1" key="1">
    <citation type="submission" date="2018-08" db="EMBL/GenBank/DDBJ databases">
        <title>Draft genome sequence of azole-resistant Aspergillus thermomutatus (Neosartorya pseudofischeri) strain HMR AF 39, isolated from a human nasal aspirate.</title>
        <authorList>
            <person name="Parent-Michaud M."/>
            <person name="Dufresne P.J."/>
            <person name="Fournier E."/>
            <person name="Martineau C."/>
            <person name="Moreira S."/>
            <person name="Perkins V."/>
            <person name="De Repentigny L."/>
            <person name="Dufresne S.F."/>
        </authorList>
    </citation>
    <scope>NUCLEOTIDE SEQUENCE [LARGE SCALE GENOMIC DNA]</scope>
    <source>
        <strain evidence="1">HMR AF 39</strain>
    </source>
</reference>
<gene>
    <name evidence="1" type="ORF">CDV56_103200</name>
</gene>
<keyword evidence="2" id="KW-1185">Reference proteome</keyword>
<comment type="caution">
    <text evidence="1">The sequence shown here is derived from an EMBL/GenBank/DDBJ whole genome shotgun (WGS) entry which is preliminary data.</text>
</comment>
<dbReference type="OrthoDB" id="4436136at2759"/>
<dbReference type="AlphaFoldDB" id="A0A397GKA2"/>
<evidence type="ECO:0000313" key="1">
    <source>
        <dbReference type="EMBL" id="RHZ49493.1"/>
    </source>
</evidence>
<organism evidence="1 2">
    <name type="scientific">Aspergillus thermomutatus</name>
    <name type="common">Neosartorya pseudofischeri</name>
    <dbReference type="NCBI Taxonomy" id="41047"/>
    <lineage>
        <taxon>Eukaryota</taxon>
        <taxon>Fungi</taxon>
        <taxon>Dikarya</taxon>
        <taxon>Ascomycota</taxon>
        <taxon>Pezizomycotina</taxon>
        <taxon>Eurotiomycetes</taxon>
        <taxon>Eurotiomycetidae</taxon>
        <taxon>Eurotiales</taxon>
        <taxon>Aspergillaceae</taxon>
        <taxon>Aspergillus</taxon>
        <taxon>Aspergillus subgen. Fumigati</taxon>
    </lineage>
</organism>
<dbReference type="Proteomes" id="UP000215305">
    <property type="component" value="Unassembled WGS sequence"/>
</dbReference>
<dbReference type="GeneID" id="38125174"/>
<dbReference type="RefSeq" id="XP_026612367.1">
    <property type="nucleotide sequence ID" value="XM_026756819.1"/>
</dbReference>
<proteinExistence type="predicted"/>
<name>A0A397GKA2_ASPTH</name>
<protein>
    <submittedName>
        <fullName evidence="1">Uncharacterized protein</fullName>
    </submittedName>
</protein>
<accession>A0A397GKA2</accession>
<sequence length="514" mass="57375">MGQTATKESPVEFLPPVQTREELQERFKWRLSRLFMSDAKNEWFQTIFHIFCTESESEKFWTVSDLQEFMISTFPAELAVPVGEAAPMLHRCLLRLGSFPYHNDPHHTMSLDVLRTGIIILLRLDGGKLLHQDDDEASLIYPDRVNAAQRTLLFQSMANLQAAPTNTSRNVEVDFHLQKALDLITYGNFRRNARFPTAVTKGPEYPPAEHFPSSNSTLTNGFISFKDFRPLLRLMLLTQLHVAGIEPDEFPTCLTKVETVTDCLLAGFQDRTATDSTGVSFATFDQVLDKSLQNLFVGLPRVLGPLQSVKPLPFEKPPSSVRDAQMLLRELFTSSIKTQTPSEGLMMNLPLLSQLSMTLPEDFPIEAQKSLYSSRDVDLRQIGTCLSVTSTARITLVSGKSALEPVIFGAYFPKGSSLSGLAKASVICQLAPVHRVFHHSEAMTQIKPNVSKTDTQLEISLKDDVLGVVTLALQSNSTGLFTAQKLTDISLTFDVDAVEVFNYEGEFVRVDTFE</sequence>
<dbReference type="EMBL" id="NKHU02000177">
    <property type="protein sequence ID" value="RHZ49493.1"/>
    <property type="molecule type" value="Genomic_DNA"/>
</dbReference>
<dbReference type="VEuPathDB" id="FungiDB:CDV56_103200"/>